<reference evidence="1 2" key="1">
    <citation type="submission" date="2018-01" db="EMBL/GenBank/DDBJ databases">
        <authorList>
            <person name="Grinwald M.F."/>
            <person name="Tasoff P."/>
            <person name="Simpson K.F."/>
            <person name="Vasser A."/>
            <person name="Shaffer C.D."/>
            <person name="Weston-Hafer K.A."/>
            <person name="Russell D.A."/>
            <person name="Pope W.H."/>
            <person name="Jacobs-Sera D."/>
            <person name="Hendrix R.W."/>
            <person name="Hatfull G.F."/>
        </authorList>
    </citation>
    <scope>NUCLEOTIDE SEQUENCE [LARGE SCALE GENOMIC DNA]</scope>
</reference>
<proteinExistence type="predicted"/>
<organism evidence="1 2">
    <name type="scientific">Streptomyces phage BillNye</name>
    <dbReference type="NCBI Taxonomy" id="2079426"/>
    <lineage>
        <taxon>Viruses</taxon>
        <taxon>Duplodnaviria</taxon>
        <taxon>Heunggongvirae</taxon>
        <taxon>Uroviricota</taxon>
        <taxon>Caudoviricetes</taxon>
        <taxon>Stanwilliamsviridae</taxon>
        <taxon>Loccivirinae</taxon>
        <taxon>Wilnyevirus</taxon>
        <taxon>Wilnyevirus billnye</taxon>
    </lineage>
</organism>
<evidence type="ECO:0000313" key="1">
    <source>
        <dbReference type="EMBL" id="AVD99252.1"/>
    </source>
</evidence>
<gene>
    <name evidence="1" type="ORF">SEA_BILLNYE_50</name>
</gene>
<dbReference type="EMBL" id="MG757153">
    <property type="protein sequence ID" value="AVD99252.1"/>
    <property type="molecule type" value="Genomic_DNA"/>
</dbReference>
<name>A0A2L1IVP5_9CAUD</name>
<keyword evidence="2" id="KW-1185">Reference proteome</keyword>
<accession>A0A2L1IVP5</accession>
<dbReference type="Proteomes" id="UP000241925">
    <property type="component" value="Segment"/>
</dbReference>
<evidence type="ECO:0000313" key="2">
    <source>
        <dbReference type="Proteomes" id="UP000241925"/>
    </source>
</evidence>
<sequence>MHEVVEPKGTPHRIKVNLGYTRNMGDFESLRMDIGLELDGYGNPNPTFDKAYKFVEDRLMAHLSEVEEEVRAVKKGKVRK</sequence>
<protein>
    <submittedName>
        <fullName evidence="1">Uncharacterized protein</fullName>
    </submittedName>
</protein>